<dbReference type="InterPro" id="IPR002901">
    <property type="entry name" value="MGlyc_endo_b_GlcNAc-like_dom"/>
</dbReference>
<evidence type="ECO:0000313" key="4">
    <source>
        <dbReference type="Proteomes" id="UP000675431"/>
    </source>
</evidence>
<dbReference type="AlphaFoldDB" id="A0A941CRN8"/>
<dbReference type="SUPFAM" id="SSF50044">
    <property type="entry name" value="SH3-domain"/>
    <property type="match status" value="1"/>
</dbReference>
<dbReference type="InterPro" id="IPR036028">
    <property type="entry name" value="SH3-like_dom_sf"/>
</dbReference>
<reference evidence="3 4" key="1">
    <citation type="submission" date="2021-04" db="EMBL/GenBank/DDBJ databases">
        <title>Allobacillus sp. nov. SKP8-2 isolated from shrimp paste.</title>
        <authorList>
            <person name="Tanasupawat S."/>
            <person name="Yiamsombat S."/>
            <person name="Kanchanasin P."/>
            <person name="Kuncharoen N."/>
        </authorList>
    </citation>
    <scope>NUCLEOTIDE SEQUENCE [LARGE SCALE GENOMIC DNA]</scope>
    <source>
        <strain evidence="3 4">SKP8-2</strain>
    </source>
</reference>
<dbReference type="Pfam" id="PF01471">
    <property type="entry name" value="PG_binding_1"/>
    <property type="match status" value="8"/>
</dbReference>
<dbReference type="EMBL" id="JAGSIE010000001">
    <property type="protein sequence ID" value="MBR7552522.1"/>
    <property type="molecule type" value="Genomic_DNA"/>
</dbReference>
<feature type="region of interest" description="Disordered" evidence="1">
    <location>
        <begin position="72"/>
        <end position="147"/>
    </location>
</feature>
<dbReference type="InterPro" id="IPR036366">
    <property type="entry name" value="PGBDSf"/>
</dbReference>
<dbReference type="Pfam" id="PF08239">
    <property type="entry name" value="SH3_3"/>
    <property type="match status" value="1"/>
</dbReference>
<keyword evidence="4" id="KW-1185">Reference proteome</keyword>
<name>A0A941CRN8_9BACI</name>
<dbReference type="SMART" id="SM00047">
    <property type="entry name" value="LYZ2"/>
    <property type="match status" value="1"/>
</dbReference>
<dbReference type="GO" id="GO:0004040">
    <property type="term" value="F:amidase activity"/>
    <property type="evidence" value="ECO:0007669"/>
    <property type="project" value="InterPro"/>
</dbReference>
<comment type="caution">
    <text evidence="3">The sequence shown here is derived from an EMBL/GenBank/DDBJ whole genome shotgun (WGS) entry which is preliminary data.</text>
</comment>
<dbReference type="InterPro" id="IPR003646">
    <property type="entry name" value="SH3-like_bac-type"/>
</dbReference>
<gene>
    <name evidence="3" type="ORF">KC820_00005</name>
</gene>
<sequence length="1125" mass="126555">MMKYKNIKIKFFYITIFLILFSNNLIFAETEGEPANDESKITHELKNEEEKEKIKNLYEANIIGKKNISKENTINSDSNEKREDKNLEKVEAKKSEAKNLNNQHENTNKSELHNDPEKKLAVKTIEDDKTESRTESTPEGPIEKGEKTSRLSILKENLVTLGFADWSSPTNYFGPQTESAVEEFQAYYGLTVTGTGNEQTLRKITELLGSMIQRGDRTDVALALKQDLDALGYASWDSPTNFFGSQTESAVKDFQKDHDLKATGIAEQKTLKKIQEEMERPVQSGDRTPRAQELKENLVRLGFADWSSPTNYFGPQTESAVEEFQAYYGLTVTGTGNEQTLRKITELLGSMIQRGDRTDAALALKQDLVALGYASWDSPTNFFGSQTESAVKDFQEDNDLRVTGVVESKTLARIEKVLNQPILLGDRTPMALKLKEDLVTLGFANWDSPTNYFGSQTESAVKEFQEYYGLTVDGVAGEQTKRKLTEVLETIIKRGDRSVEALKLKQNLVTLGYATWNPPNNYFGSQTERAIKEYQKDFGLRATGVAEEKTIQSVREQMKKVLQKGARNKESRKLKQNLVKLGFATWKSPNNYFGPQTESAVEEFQEYYNIFKDGMAGPKTLLKINKVLSDSVKKGVRSEKALEIKKMLAYLRYADWNNPTNYFGTESERALKKFQEDNRLPISGIAEPNTVELLIKLYELKSVKNKEYEVTFDRMVDLQMKHGNPKYDGAGKIPADEANVRYYMNPANFPEGTPGYLQFMLLDESANVSAKDLNEKFLKGKGMLENTGSAFVEAGKRYGLNEFYLMEHALHETGDGGSTLALGVGVDKNGKILRDSNGNIIRNKSHKDVYQVVYNFYGYGAHDDNPLVGGVNYGFERGWFTPAAAVIGGAKNISNNYISQGQNTLYKMKWDPDYVEDKNKYGKQYATHIMWAVTQAQRMFNKLGAGVFDSLAKFEVPTFKNQPKADANIPPAPNPDLPPTIVVNNYPANTIGKTTANVNFRRGPSTGYESITLINKNTEVSLIGDNDGNWVKAELNGIEGWIHRGYVESLHLYEVYAIGNVNYRATPAGERKGALSGGDLVVLSLDKNNNIVSKKAKLNGTEYNWIRIRVNANNYWIADNFLKKY</sequence>
<protein>
    <submittedName>
        <fullName evidence="3">Peptidoglycan-binding protein</fullName>
    </submittedName>
</protein>
<evidence type="ECO:0000259" key="2">
    <source>
        <dbReference type="PROSITE" id="PS51781"/>
    </source>
</evidence>
<dbReference type="SUPFAM" id="SSF47090">
    <property type="entry name" value="PGBD-like"/>
    <property type="match status" value="8"/>
</dbReference>
<organism evidence="3 4">
    <name type="scientific">Allobacillus saliphilus</name>
    <dbReference type="NCBI Taxonomy" id="2912308"/>
    <lineage>
        <taxon>Bacteria</taxon>
        <taxon>Bacillati</taxon>
        <taxon>Bacillota</taxon>
        <taxon>Bacilli</taxon>
        <taxon>Bacillales</taxon>
        <taxon>Bacillaceae</taxon>
        <taxon>Allobacillus</taxon>
    </lineage>
</organism>
<proteinExistence type="predicted"/>
<feature type="compositionally biased region" description="Basic and acidic residues" evidence="1">
    <location>
        <begin position="106"/>
        <end position="147"/>
    </location>
</feature>
<dbReference type="InterPro" id="IPR002477">
    <property type="entry name" value="Peptidoglycan-bd-like"/>
</dbReference>
<feature type="domain" description="SH3b" evidence="2">
    <location>
        <begin position="988"/>
        <end position="1051"/>
    </location>
</feature>
<accession>A0A941CRN8</accession>
<evidence type="ECO:0000313" key="3">
    <source>
        <dbReference type="EMBL" id="MBR7552522.1"/>
    </source>
</evidence>
<dbReference type="InterPro" id="IPR036365">
    <property type="entry name" value="PGBD-like_sf"/>
</dbReference>
<dbReference type="Gene3D" id="1.10.101.10">
    <property type="entry name" value="PGBD-like superfamily/PGBD"/>
    <property type="match status" value="8"/>
</dbReference>
<feature type="compositionally biased region" description="Basic and acidic residues" evidence="1">
    <location>
        <begin position="78"/>
        <end position="97"/>
    </location>
</feature>
<dbReference type="SMART" id="SM00287">
    <property type="entry name" value="SH3b"/>
    <property type="match status" value="1"/>
</dbReference>
<dbReference type="Proteomes" id="UP000675431">
    <property type="component" value="Unassembled WGS sequence"/>
</dbReference>
<evidence type="ECO:0000256" key="1">
    <source>
        <dbReference type="SAM" id="MobiDB-lite"/>
    </source>
</evidence>
<dbReference type="Gene3D" id="2.30.30.40">
    <property type="entry name" value="SH3 Domains"/>
    <property type="match status" value="1"/>
</dbReference>
<dbReference type="PROSITE" id="PS51781">
    <property type="entry name" value="SH3B"/>
    <property type="match status" value="1"/>
</dbReference>